<dbReference type="PANTHER" id="PTHR43201">
    <property type="entry name" value="ACYL-COA SYNTHETASE"/>
    <property type="match status" value="1"/>
</dbReference>
<dbReference type="InterPro" id="IPR042099">
    <property type="entry name" value="ANL_N_sf"/>
</dbReference>
<dbReference type="Gene3D" id="3.40.50.12780">
    <property type="entry name" value="N-terminal domain of ligase-like"/>
    <property type="match status" value="1"/>
</dbReference>
<dbReference type="OrthoDB" id="9765680at2"/>
<dbReference type="RefSeq" id="WP_106287602.1">
    <property type="nucleotide sequence ID" value="NZ_CAWNTC010000213.1"/>
</dbReference>
<evidence type="ECO:0000313" key="6">
    <source>
        <dbReference type="Proteomes" id="UP000238762"/>
    </source>
</evidence>
<keyword evidence="6" id="KW-1185">Reference proteome</keyword>
<feature type="domain" description="AMP-binding enzyme C-terminal" evidence="4">
    <location>
        <begin position="353"/>
        <end position="426"/>
    </location>
</feature>
<dbReference type="GO" id="GO:0008756">
    <property type="term" value="F:o-succinylbenzoate-CoA ligase activity"/>
    <property type="evidence" value="ECO:0007669"/>
    <property type="project" value="UniProtKB-EC"/>
</dbReference>
<evidence type="ECO:0000256" key="1">
    <source>
        <dbReference type="ARBA" id="ARBA00006432"/>
    </source>
</evidence>
<comment type="similarity">
    <text evidence="1">Belongs to the ATP-dependent AMP-binding enzyme family.</text>
</comment>
<dbReference type="InterPro" id="IPR045851">
    <property type="entry name" value="AMP-bd_C_sf"/>
</dbReference>
<dbReference type="Pfam" id="PF13193">
    <property type="entry name" value="AMP-binding_C"/>
    <property type="match status" value="1"/>
</dbReference>
<accession>A0A2T1C7N0</accession>
<dbReference type="EMBL" id="PVWJ01000017">
    <property type="protein sequence ID" value="PSB04147.1"/>
    <property type="molecule type" value="Genomic_DNA"/>
</dbReference>
<dbReference type="GO" id="GO:0031956">
    <property type="term" value="F:medium-chain fatty acid-CoA ligase activity"/>
    <property type="evidence" value="ECO:0007669"/>
    <property type="project" value="TreeGrafter"/>
</dbReference>
<dbReference type="Proteomes" id="UP000238762">
    <property type="component" value="Unassembled WGS sequence"/>
</dbReference>
<organism evidence="5 6">
    <name type="scientific">Merismopedia glauca CCAP 1448/3</name>
    <dbReference type="NCBI Taxonomy" id="1296344"/>
    <lineage>
        <taxon>Bacteria</taxon>
        <taxon>Bacillati</taxon>
        <taxon>Cyanobacteriota</taxon>
        <taxon>Cyanophyceae</taxon>
        <taxon>Synechococcales</taxon>
        <taxon>Merismopediaceae</taxon>
        <taxon>Merismopedia</taxon>
    </lineage>
</organism>
<proteinExistence type="inferred from homology"/>
<evidence type="ECO:0000259" key="3">
    <source>
        <dbReference type="Pfam" id="PF00501"/>
    </source>
</evidence>
<name>A0A2T1C7N0_9CYAN</name>
<dbReference type="PANTHER" id="PTHR43201:SF5">
    <property type="entry name" value="MEDIUM-CHAIN ACYL-COA LIGASE ACSF2, MITOCHONDRIAL"/>
    <property type="match status" value="1"/>
</dbReference>
<evidence type="ECO:0000259" key="4">
    <source>
        <dbReference type="Pfam" id="PF13193"/>
    </source>
</evidence>
<dbReference type="SUPFAM" id="SSF56801">
    <property type="entry name" value="Acetyl-CoA synthetase-like"/>
    <property type="match status" value="1"/>
</dbReference>
<dbReference type="GO" id="GO:0006631">
    <property type="term" value="P:fatty acid metabolic process"/>
    <property type="evidence" value="ECO:0007669"/>
    <property type="project" value="TreeGrafter"/>
</dbReference>
<sequence>MESALFYLEKRASEPWIIGENSDRFFDYTQQALAEINTFLQGGILPKILIAEADPIRFVADFLVAIASECPVFLGNYQWGQNEWGQVLNLVQPNLVWGLDYQIESQDYSGKFWRNDIMIPTGGSSGNIRFAIHTWQTLTASVSGFCKYFETDIVNSFCILPVCHVSGLMQFIRSLVTGGRLVISPFKQLDFNKFNYLNFDNFFISLVPSQLEKILSTEPQYLSRFKNVLLGGAPAWEELLEKARNTQIRLAPTYGMTETASQIVTLKPEDFLKGNSSSGKVLPHAEVLIENQVVKIQAKSLYLGYYPNRGKTEDITFKTDDLGYFDDQGYLHILGRNSHKIITGGENVFPSAVEAVIRSTNLVQDVCVIGLEDTYWGQVVTAVYVPINEGVKSQAIASLISPQIAKFKQPKYWISVTSISRNIQGKVNQQELLNMATNWLQQNLSNLS</sequence>
<reference evidence="5 6" key="2">
    <citation type="submission" date="2018-03" db="EMBL/GenBank/DDBJ databases">
        <title>The ancient ancestry and fast evolution of plastids.</title>
        <authorList>
            <person name="Moore K.R."/>
            <person name="Magnabosco C."/>
            <person name="Momper L."/>
            <person name="Gold D.A."/>
            <person name="Bosak T."/>
            <person name="Fournier G.P."/>
        </authorList>
    </citation>
    <scope>NUCLEOTIDE SEQUENCE [LARGE SCALE GENOMIC DNA]</scope>
    <source>
        <strain evidence="5 6">CCAP 1448/3</strain>
    </source>
</reference>
<dbReference type="EC" id="6.2.1.26" evidence="5"/>
<feature type="domain" description="AMP-dependent synthetase/ligase" evidence="3">
    <location>
        <begin position="118"/>
        <end position="292"/>
    </location>
</feature>
<protein>
    <submittedName>
        <fullName evidence="5">2-succinylbenzoate-CoA ligase</fullName>
        <ecNumber evidence="5">6.2.1.26</ecNumber>
    </submittedName>
</protein>
<dbReference type="AlphaFoldDB" id="A0A2T1C7N0"/>
<comment type="caution">
    <text evidence="5">The sequence shown here is derived from an EMBL/GenBank/DDBJ whole genome shotgun (WGS) entry which is preliminary data.</text>
</comment>
<reference evidence="5 6" key="1">
    <citation type="submission" date="2018-02" db="EMBL/GenBank/DDBJ databases">
        <authorList>
            <person name="Cohen D.B."/>
            <person name="Kent A.D."/>
        </authorList>
    </citation>
    <scope>NUCLEOTIDE SEQUENCE [LARGE SCALE GENOMIC DNA]</scope>
    <source>
        <strain evidence="5 6">CCAP 1448/3</strain>
    </source>
</reference>
<dbReference type="InterPro" id="IPR000873">
    <property type="entry name" value="AMP-dep_synth/lig_dom"/>
</dbReference>
<dbReference type="Pfam" id="PF00501">
    <property type="entry name" value="AMP-binding"/>
    <property type="match status" value="1"/>
</dbReference>
<dbReference type="Gene3D" id="3.30.300.30">
    <property type="match status" value="1"/>
</dbReference>
<evidence type="ECO:0000256" key="2">
    <source>
        <dbReference type="ARBA" id="ARBA00022598"/>
    </source>
</evidence>
<gene>
    <name evidence="5" type="ORF">C7B64_05245</name>
</gene>
<keyword evidence="2 5" id="KW-0436">Ligase</keyword>
<evidence type="ECO:0000313" key="5">
    <source>
        <dbReference type="EMBL" id="PSB04147.1"/>
    </source>
</evidence>
<dbReference type="InterPro" id="IPR025110">
    <property type="entry name" value="AMP-bd_C"/>
</dbReference>